<dbReference type="OrthoDB" id="9791535at2"/>
<evidence type="ECO:0000313" key="2">
    <source>
        <dbReference type="Proteomes" id="UP000003157"/>
    </source>
</evidence>
<dbReference type="Pfam" id="PF09719">
    <property type="entry name" value="C_GCAxxG_C_C"/>
    <property type="match status" value="1"/>
</dbReference>
<dbReference type="RefSeq" id="WP_008788261.1">
    <property type="nucleotide sequence ID" value="NZ_AKCB01000002.1"/>
</dbReference>
<dbReference type="GeneID" id="78230787"/>
<dbReference type="SUPFAM" id="SSF48695">
    <property type="entry name" value="Multiheme cytochromes"/>
    <property type="match status" value="1"/>
</dbReference>
<dbReference type="AlphaFoldDB" id="E7G8Q7"/>
<name>E7G8Q7_9FIRM</name>
<protein>
    <recommendedName>
        <fullName evidence="3">C_GCAxxG_C_C family protein</fullName>
    </recommendedName>
</protein>
<organism evidence="1 2">
    <name type="scientific">Coprobacillus cateniformis</name>
    <dbReference type="NCBI Taxonomy" id="100884"/>
    <lineage>
        <taxon>Bacteria</taxon>
        <taxon>Bacillati</taxon>
        <taxon>Bacillota</taxon>
        <taxon>Erysipelotrichia</taxon>
        <taxon>Erysipelotrichales</taxon>
        <taxon>Coprobacillaceae</taxon>
        <taxon>Coprobacillus</taxon>
    </lineage>
</organism>
<evidence type="ECO:0008006" key="3">
    <source>
        <dbReference type="Google" id="ProtNLM"/>
    </source>
</evidence>
<accession>E7G8Q7</accession>
<sequence>MNIEERVRVAYETHHEGYNCAQAVFAAYLDLLDISKEDAMKTAYGFGGGLGMTREICGTLTGGAMVLGQKFGKEAADVKQKQFVNKKVASLCKEFEESHGSVICGELLGLRETDKKVNRQTCDELIEEVVRLLEKYMVKEEIS</sequence>
<dbReference type="Proteomes" id="UP000003157">
    <property type="component" value="Unassembled WGS sequence"/>
</dbReference>
<proteinExistence type="predicted"/>
<evidence type="ECO:0000313" key="1">
    <source>
        <dbReference type="EMBL" id="EFW05588.1"/>
    </source>
</evidence>
<dbReference type="EMBL" id="ADKX01000021">
    <property type="protein sequence ID" value="EFW05588.1"/>
    <property type="molecule type" value="Genomic_DNA"/>
</dbReference>
<dbReference type="STRING" id="100884.GCA_000269565_02988"/>
<dbReference type="InterPro" id="IPR036280">
    <property type="entry name" value="Multihaem_cyt_sf"/>
</dbReference>
<keyword evidence="2" id="KW-1185">Reference proteome</keyword>
<dbReference type="NCBIfam" id="TIGR01909">
    <property type="entry name" value="C_GCAxxG_C_C"/>
    <property type="match status" value="1"/>
</dbReference>
<gene>
    <name evidence="1" type="ORF">HMPREF9488_01145</name>
</gene>
<dbReference type="eggNOG" id="COG1433">
    <property type="taxonomic scope" value="Bacteria"/>
</dbReference>
<reference evidence="1 2" key="1">
    <citation type="submission" date="2010-12" db="EMBL/GenBank/DDBJ databases">
        <title>The Genome Sequence of Coprobacillus sp. strain 29_1.</title>
        <authorList>
            <consortium name="The Broad Institute Genome Sequencing Platform"/>
            <person name="Earl A."/>
            <person name="Ward D."/>
            <person name="Feldgarden M."/>
            <person name="Gevers D."/>
            <person name="Daigneault M."/>
            <person name="Sibley C.D."/>
            <person name="White A."/>
            <person name="Strauss J."/>
            <person name="Allen-Vercoe E."/>
            <person name="Young S.K."/>
            <person name="Zeng Q."/>
            <person name="Gargeya S."/>
            <person name="Fitzgerald M."/>
            <person name="Haas B."/>
            <person name="Abouelleil A."/>
            <person name="Alvarado L."/>
            <person name="Arachchi H.M."/>
            <person name="Berlin A."/>
            <person name="Brown A."/>
            <person name="Chapman S.B."/>
            <person name="Chen Z."/>
            <person name="Dunbar C."/>
            <person name="Freedman E."/>
            <person name="Gearin G."/>
            <person name="Gellesch M."/>
            <person name="Goldberg J."/>
            <person name="Griggs A."/>
            <person name="Gujja S."/>
            <person name="Heilman E."/>
            <person name="Heiman D."/>
            <person name="Howarth C."/>
            <person name="Larson L."/>
            <person name="Lui A."/>
            <person name="MacDonald P.J.P."/>
            <person name="Mehta T."/>
            <person name="Montmayeur A."/>
            <person name="Murphy C."/>
            <person name="Neiman D."/>
            <person name="Pearson M."/>
            <person name="Priest M."/>
            <person name="Roberts A."/>
            <person name="Saif S."/>
            <person name="Shea T."/>
            <person name="Shenoy N."/>
            <person name="Sisk P."/>
            <person name="Stolte C."/>
            <person name="Sykes S."/>
            <person name="White J."/>
            <person name="Yandava C."/>
            <person name="Nusbaum C."/>
            <person name="Birren B."/>
        </authorList>
    </citation>
    <scope>NUCLEOTIDE SEQUENCE [LARGE SCALE GENOMIC DNA]</scope>
    <source>
        <strain evidence="1 2">29_1</strain>
    </source>
</reference>
<comment type="caution">
    <text evidence="1">The sequence shown here is derived from an EMBL/GenBank/DDBJ whole genome shotgun (WGS) entry which is preliminary data.</text>
</comment>
<dbReference type="InterPro" id="IPR010181">
    <property type="entry name" value="CGCAxxGCC_motif"/>
</dbReference>
<dbReference type="HOGENOM" id="CLU_091283_1_0_9"/>